<dbReference type="PROSITE" id="PS01358">
    <property type="entry name" value="ZF_RANBP2_1"/>
    <property type="match status" value="1"/>
</dbReference>
<comment type="caution">
    <text evidence="8">The sequence shown here is derived from an EMBL/GenBank/DDBJ whole genome shotgun (WGS) entry which is preliminary data.</text>
</comment>
<reference evidence="8" key="1">
    <citation type="submission" date="2023-04" db="EMBL/GenBank/DDBJ databases">
        <title>Black Yeasts Isolated from many extreme environments.</title>
        <authorList>
            <person name="Coleine C."/>
            <person name="Stajich J.E."/>
            <person name="Selbmann L."/>
        </authorList>
    </citation>
    <scope>NUCLEOTIDE SEQUENCE</scope>
    <source>
        <strain evidence="8">CCFEE 5312</strain>
    </source>
</reference>
<evidence type="ECO:0000256" key="5">
    <source>
        <dbReference type="SAM" id="MobiDB-lite"/>
    </source>
</evidence>
<organism evidence="8 9">
    <name type="scientific">Extremus antarcticus</name>
    <dbReference type="NCBI Taxonomy" id="702011"/>
    <lineage>
        <taxon>Eukaryota</taxon>
        <taxon>Fungi</taxon>
        <taxon>Dikarya</taxon>
        <taxon>Ascomycota</taxon>
        <taxon>Pezizomycotina</taxon>
        <taxon>Dothideomycetes</taxon>
        <taxon>Dothideomycetidae</taxon>
        <taxon>Mycosphaerellales</taxon>
        <taxon>Extremaceae</taxon>
        <taxon>Extremus</taxon>
    </lineage>
</organism>
<feature type="compositionally biased region" description="Polar residues" evidence="5">
    <location>
        <begin position="420"/>
        <end position="437"/>
    </location>
</feature>
<sequence length="546" mass="60375">MSGYTGRNRPAAKGGPQGVQRSYASSLKEQEPLFNSYEHLQGLQRGDAALTMLRKVASLVKPIMRKRGWKVQILAEFLPTEANLLGLNINKGFKICIRLRYHNNPDLFLPIEQVVDTMLHELSHNVFGPHDSHFHKLWDELRDEWETLVRKGYTGEGFLSEGKKLGGGRGHVPPPHEMRRLARASAEKRQATNKLSKGSGQKLGGKPLHLQGHDVRQIIIDQVTRRNTINKGCGSGRDDAVKISDQSANNSFRTKGEEDDANNRAIMEALYDLIKEEEDQKLQGTFAAPPSDGGLAWHPENGLYDPNTEPEPQDNGNQKAPMSEEEQMKWALQQSVSTASMMRGAVGTKFPPPSPFGLDRNNTMPRVRADSKPSPVSESNIFRSQFSPVSPVTPEGEQHPTKRRALERSSLSEAVMPGPSRSQTDSGIATRSTTPLRSESELSPIVDVDISDPFDPTAAPPDEWTCDICTCINPMQFLACDACATERPERLGIGNRGARPKPRSLYTAPVAAAPSETLGWTCSSCRAFMEHKWWTCTACGKMKESS</sequence>
<dbReference type="GO" id="GO:0006281">
    <property type="term" value="P:DNA repair"/>
    <property type="evidence" value="ECO:0007669"/>
    <property type="project" value="TreeGrafter"/>
</dbReference>
<dbReference type="EMBL" id="JAWDJX010000012">
    <property type="protein sequence ID" value="KAK3054293.1"/>
    <property type="molecule type" value="Genomic_DNA"/>
</dbReference>
<feature type="domain" description="RanBP2-type" evidence="6">
    <location>
        <begin position="460"/>
        <end position="489"/>
    </location>
</feature>
<dbReference type="Pfam" id="PF08325">
    <property type="entry name" value="WLM"/>
    <property type="match status" value="1"/>
</dbReference>
<dbReference type="GO" id="GO:0005634">
    <property type="term" value="C:nucleus"/>
    <property type="evidence" value="ECO:0007669"/>
    <property type="project" value="TreeGrafter"/>
</dbReference>
<feature type="region of interest" description="Disordered" evidence="5">
    <location>
        <begin position="230"/>
        <end position="260"/>
    </location>
</feature>
<proteinExistence type="predicted"/>
<dbReference type="Gene3D" id="2.30.30.380">
    <property type="entry name" value="Zn-finger domain of Sec23/24"/>
    <property type="match status" value="1"/>
</dbReference>
<feature type="compositionally biased region" description="Polar residues" evidence="5">
    <location>
        <begin position="244"/>
        <end position="253"/>
    </location>
</feature>
<dbReference type="InterPro" id="IPR013536">
    <property type="entry name" value="WLM_dom"/>
</dbReference>
<feature type="region of interest" description="Disordered" evidence="5">
    <location>
        <begin position="286"/>
        <end position="327"/>
    </location>
</feature>
<dbReference type="AlphaFoldDB" id="A0AAJ0DHN1"/>
<feature type="compositionally biased region" description="Basic and acidic residues" evidence="5">
    <location>
        <begin position="396"/>
        <end position="407"/>
    </location>
</feature>
<evidence type="ECO:0000313" key="8">
    <source>
        <dbReference type="EMBL" id="KAK3054293.1"/>
    </source>
</evidence>
<dbReference type="PANTHER" id="PTHR46622">
    <property type="entry name" value="DNA-DEPENDENT METALLOPROTEASE WSS1"/>
    <property type="match status" value="1"/>
</dbReference>
<dbReference type="PROSITE" id="PS50199">
    <property type="entry name" value="ZF_RANBP2_2"/>
    <property type="match status" value="1"/>
</dbReference>
<dbReference type="PROSITE" id="PS51397">
    <property type="entry name" value="WLM"/>
    <property type="match status" value="1"/>
</dbReference>
<accession>A0AAJ0DHN1</accession>
<dbReference type="GO" id="GO:0008270">
    <property type="term" value="F:zinc ion binding"/>
    <property type="evidence" value="ECO:0007669"/>
    <property type="project" value="UniProtKB-KW"/>
</dbReference>
<evidence type="ECO:0000256" key="2">
    <source>
        <dbReference type="ARBA" id="ARBA00022771"/>
    </source>
</evidence>
<evidence type="ECO:0000259" key="7">
    <source>
        <dbReference type="PROSITE" id="PS51397"/>
    </source>
</evidence>
<evidence type="ECO:0000256" key="1">
    <source>
        <dbReference type="ARBA" id="ARBA00022723"/>
    </source>
</evidence>
<evidence type="ECO:0000313" key="9">
    <source>
        <dbReference type="Proteomes" id="UP001271007"/>
    </source>
</evidence>
<protein>
    <submittedName>
        <fullName evidence="8">Uncharacterized protein</fullName>
    </submittedName>
</protein>
<name>A0AAJ0DHN1_9PEZI</name>
<evidence type="ECO:0000256" key="3">
    <source>
        <dbReference type="ARBA" id="ARBA00022833"/>
    </source>
</evidence>
<evidence type="ECO:0000259" key="6">
    <source>
        <dbReference type="PROSITE" id="PS50199"/>
    </source>
</evidence>
<dbReference type="InterPro" id="IPR053000">
    <property type="entry name" value="WSS1-like_metalloprotease"/>
</dbReference>
<gene>
    <name evidence="8" type="ORF">LTR09_004561</name>
</gene>
<keyword evidence="2 4" id="KW-0863">Zinc-finger</keyword>
<dbReference type="InterPro" id="IPR001876">
    <property type="entry name" value="Znf_RanBP2"/>
</dbReference>
<dbReference type="PANTHER" id="PTHR46622:SF1">
    <property type="entry name" value="DNA-DEPENDENT METALLOPROTEASE WSS1"/>
    <property type="match status" value="1"/>
</dbReference>
<dbReference type="Proteomes" id="UP001271007">
    <property type="component" value="Unassembled WGS sequence"/>
</dbReference>
<keyword evidence="9" id="KW-1185">Reference proteome</keyword>
<feature type="domain" description="WLM" evidence="7">
    <location>
        <begin position="25"/>
        <end position="228"/>
    </location>
</feature>
<keyword evidence="3" id="KW-0862">Zinc</keyword>
<keyword evidence="1" id="KW-0479">Metal-binding</keyword>
<feature type="compositionally biased region" description="Low complexity" evidence="5">
    <location>
        <begin position="194"/>
        <end position="206"/>
    </location>
</feature>
<feature type="region of interest" description="Disordered" evidence="5">
    <location>
        <begin position="1"/>
        <end position="22"/>
    </location>
</feature>
<feature type="region of interest" description="Disordered" evidence="5">
    <location>
        <begin position="182"/>
        <end position="208"/>
    </location>
</feature>
<dbReference type="GO" id="GO:0008237">
    <property type="term" value="F:metallopeptidase activity"/>
    <property type="evidence" value="ECO:0007669"/>
    <property type="project" value="TreeGrafter"/>
</dbReference>
<feature type="region of interest" description="Disordered" evidence="5">
    <location>
        <begin position="386"/>
        <end position="440"/>
    </location>
</feature>
<evidence type="ECO:0000256" key="4">
    <source>
        <dbReference type="PROSITE-ProRule" id="PRU00322"/>
    </source>
</evidence>